<dbReference type="GO" id="GO:0043856">
    <property type="term" value="F:anti-sigma factor antagonist activity"/>
    <property type="evidence" value="ECO:0007669"/>
    <property type="project" value="TreeGrafter"/>
</dbReference>
<evidence type="ECO:0000313" key="2">
    <source>
        <dbReference type="EMBL" id="SHH22504.1"/>
    </source>
</evidence>
<dbReference type="Proteomes" id="UP000184520">
    <property type="component" value="Unassembled WGS sequence"/>
</dbReference>
<feature type="domain" description="STAS" evidence="1">
    <location>
        <begin position="14"/>
        <end position="100"/>
    </location>
</feature>
<dbReference type="PROSITE" id="PS50801">
    <property type="entry name" value="STAS"/>
    <property type="match status" value="1"/>
</dbReference>
<reference evidence="3" key="1">
    <citation type="submission" date="2016-11" db="EMBL/GenBank/DDBJ databases">
        <authorList>
            <person name="Varghese N."/>
            <person name="Submissions S."/>
        </authorList>
    </citation>
    <scope>NUCLEOTIDE SEQUENCE [LARGE SCALE GENOMIC DNA]</scope>
    <source>
        <strain evidence="3">CGMCC 1.8995</strain>
    </source>
</reference>
<dbReference type="CDD" id="cd07043">
    <property type="entry name" value="STAS_anti-anti-sigma_factors"/>
    <property type="match status" value="1"/>
</dbReference>
<dbReference type="Pfam" id="PF13466">
    <property type="entry name" value="STAS_2"/>
    <property type="match status" value="1"/>
</dbReference>
<dbReference type="STRING" id="634436.SAMN05216361_4082"/>
<evidence type="ECO:0000259" key="1">
    <source>
        <dbReference type="PROSITE" id="PS50801"/>
    </source>
</evidence>
<dbReference type="InterPro" id="IPR058548">
    <property type="entry name" value="MlaB-like_STAS"/>
</dbReference>
<dbReference type="AlphaFoldDB" id="A0A1M5R825"/>
<protein>
    <submittedName>
        <fullName evidence="2">Anti-anti-sigma factor</fullName>
    </submittedName>
</protein>
<dbReference type="InterPro" id="IPR036513">
    <property type="entry name" value="STAS_dom_sf"/>
</dbReference>
<dbReference type="SUPFAM" id="SSF52091">
    <property type="entry name" value="SpoIIaa-like"/>
    <property type="match status" value="1"/>
</dbReference>
<dbReference type="RefSeq" id="WP_073325023.1">
    <property type="nucleotide sequence ID" value="NZ_FQWD01000007.1"/>
</dbReference>
<dbReference type="PANTHER" id="PTHR33495">
    <property type="entry name" value="ANTI-SIGMA FACTOR ANTAGONIST TM_1081-RELATED-RELATED"/>
    <property type="match status" value="1"/>
</dbReference>
<dbReference type="EMBL" id="FQWD01000007">
    <property type="protein sequence ID" value="SHH22504.1"/>
    <property type="molecule type" value="Genomic_DNA"/>
</dbReference>
<dbReference type="Gene3D" id="3.30.750.24">
    <property type="entry name" value="STAS domain"/>
    <property type="match status" value="1"/>
</dbReference>
<dbReference type="OrthoDB" id="278639at2"/>
<dbReference type="PANTHER" id="PTHR33495:SF15">
    <property type="entry name" value="STAS DOMAIN-CONTAINING PROTEIN"/>
    <property type="match status" value="1"/>
</dbReference>
<evidence type="ECO:0000313" key="3">
    <source>
        <dbReference type="Proteomes" id="UP000184520"/>
    </source>
</evidence>
<organism evidence="2 3">
    <name type="scientific">Marisediminitalea aggregata</name>
    <dbReference type="NCBI Taxonomy" id="634436"/>
    <lineage>
        <taxon>Bacteria</taxon>
        <taxon>Pseudomonadati</taxon>
        <taxon>Pseudomonadota</taxon>
        <taxon>Gammaproteobacteria</taxon>
        <taxon>Alteromonadales</taxon>
        <taxon>Alteromonadaceae</taxon>
        <taxon>Marisediminitalea</taxon>
    </lineage>
</organism>
<proteinExistence type="predicted"/>
<accession>A0A1M5R825</accession>
<dbReference type="InterPro" id="IPR002645">
    <property type="entry name" value="STAS_dom"/>
</dbReference>
<keyword evidence="3" id="KW-1185">Reference proteome</keyword>
<name>A0A1M5R825_9ALTE</name>
<gene>
    <name evidence="2" type="ORF">SAMN05216361_4082</name>
</gene>
<sequence length="100" mass="11493">MAIKTEQVQGERWVIYIGEKFDFSLVTDFRQAYSELPASIKHIEVDLSNTQYMDSSALGMLLNMQKLLADKNLTYSITHCRAAVARILEISRFNKKFTIS</sequence>